<gene>
    <name evidence="3" type="ORF">SMN809_LOCUS77805</name>
</gene>
<evidence type="ECO:0000313" key="3">
    <source>
        <dbReference type="EMBL" id="CAF5209138.1"/>
    </source>
</evidence>
<dbReference type="Proteomes" id="UP000676336">
    <property type="component" value="Unassembled WGS sequence"/>
</dbReference>
<name>A0A8S3IYD2_9BILA</name>
<evidence type="ECO:0000256" key="1">
    <source>
        <dbReference type="SAM" id="MobiDB-lite"/>
    </source>
</evidence>
<dbReference type="Gene3D" id="2.60.200.10">
    <property type="match status" value="1"/>
</dbReference>
<dbReference type="InterPro" id="IPR008984">
    <property type="entry name" value="SMAD_FHA_dom_sf"/>
</dbReference>
<dbReference type="EMBL" id="CAJOBI010338262">
    <property type="protein sequence ID" value="CAF5209138.1"/>
    <property type="molecule type" value="Genomic_DNA"/>
</dbReference>
<comment type="caution">
    <text evidence="3">The sequence shown here is derived from an EMBL/GenBank/DDBJ whole genome shotgun (WGS) entry which is preliminary data.</text>
</comment>
<feature type="domain" description="MH2" evidence="2">
    <location>
        <begin position="1"/>
        <end position="39"/>
    </location>
</feature>
<feature type="non-terminal residue" evidence="3">
    <location>
        <position position="1"/>
    </location>
</feature>
<dbReference type="SUPFAM" id="SSF49879">
    <property type="entry name" value="SMAD/FHA domain"/>
    <property type="match status" value="1"/>
</dbReference>
<feature type="compositionally biased region" description="Low complexity" evidence="1">
    <location>
        <begin position="31"/>
        <end position="62"/>
    </location>
</feature>
<sequence length="69" mass="7581">QSIKETPCWIEIQIHRALQLLDEFFNSMNFQSNVTSSSSNPSVSSNNSSSSHSTTSIESASTRPPQHGQ</sequence>
<evidence type="ECO:0000313" key="4">
    <source>
        <dbReference type="Proteomes" id="UP000676336"/>
    </source>
</evidence>
<feature type="region of interest" description="Disordered" evidence="1">
    <location>
        <begin position="31"/>
        <end position="69"/>
    </location>
</feature>
<dbReference type="AlphaFoldDB" id="A0A8S3IYD2"/>
<reference evidence="3" key="1">
    <citation type="submission" date="2021-02" db="EMBL/GenBank/DDBJ databases">
        <authorList>
            <person name="Nowell W R."/>
        </authorList>
    </citation>
    <scope>NUCLEOTIDE SEQUENCE</scope>
</reference>
<proteinExistence type="predicted"/>
<dbReference type="InterPro" id="IPR001132">
    <property type="entry name" value="SMAD_dom_Dwarfin-type"/>
</dbReference>
<dbReference type="PROSITE" id="PS51076">
    <property type="entry name" value="MH2"/>
    <property type="match status" value="1"/>
</dbReference>
<accession>A0A8S3IYD2</accession>
<dbReference type="InterPro" id="IPR017855">
    <property type="entry name" value="SMAD-like_dom_sf"/>
</dbReference>
<organism evidence="3 4">
    <name type="scientific">Rotaria magnacalcarata</name>
    <dbReference type="NCBI Taxonomy" id="392030"/>
    <lineage>
        <taxon>Eukaryota</taxon>
        <taxon>Metazoa</taxon>
        <taxon>Spiralia</taxon>
        <taxon>Gnathifera</taxon>
        <taxon>Rotifera</taxon>
        <taxon>Eurotatoria</taxon>
        <taxon>Bdelloidea</taxon>
        <taxon>Philodinida</taxon>
        <taxon>Philodinidae</taxon>
        <taxon>Rotaria</taxon>
    </lineage>
</organism>
<dbReference type="GO" id="GO:0006355">
    <property type="term" value="P:regulation of DNA-templated transcription"/>
    <property type="evidence" value="ECO:0007669"/>
    <property type="project" value="InterPro"/>
</dbReference>
<evidence type="ECO:0000259" key="2">
    <source>
        <dbReference type="PROSITE" id="PS51076"/>
    </source>
</evidence>
<protein>
    <recommendedName>
        <fullName evidence="2">MH2 domain-containing protein</fullName>
    </recommendedName>
</protein>